<evidence type="ECO:0000259" key="2">
    <source>
        <dbReference type="PROSITE" id="PS50943"/>
    </source>
</evidence>
<organism evidence="3 4">
    <name type="scientific">Thalassospira xiamenensis</name>
    <dbReference type="NCBI Taxonomy" id="220697"/>
    <lineage>
        <taxon>Bacteria</taxon>
        <taxon>Pseudomonadati</taxon>
        <taxon>Pseudomonadota</taxon>
        <taxon>Alphaproteobacteria</taxon>
        <taxon>Rhodospirillales</taxon>
        <taxon>Thalassospiraceae</taxon>
        <taxon>Thalassospira</taxon>
    </lineage>
</organism>
<proteinExistence type="predicted"/>
<dbReference type="RefSeq" id="WP_097053647.1">
    <property type="nucleotide sequence ID" value="NZ_OBMM01000009.1"/>
</dbReference>
<protein>
    <submittedName>
        <fullName evidence="3">Helix-turn-helix</fullName>
    </submittedName>
</protein>
<evidence type="ECO:0000313" key="3">
    <source>
        <dbReference type="EMBL" id="SOC30541.1"/>
    </source>
</evidence>
<accession>A0A285TXU0</accession>
<feature type="compositionally biased region" description="Polar residues" evidence="1">
    <location>
        <begin position="124"/>
        <end position="135"/>
    </location>
</feature>
<feature type="region of interest" description="Disordered" evidence="1">
    <location>
        <begin position="102"/>
        <end position="135"/>
    </location>
</feature>
<dbReference type="InterPro" id="IPR010982">
    <property type="entry name" value="Lambda_DNA-bd_dom_sf"/>
</dbReference>
<dbReference type="PROSITE" id="PS50943">
    <property type="entry name" value="HTH_CROC1"/>
    <property type="match status" value="1"/>
</dbReference>
<dbReference type="Proteomes" id="UP000219068">
    <property type="component" value="Unassembled WGS sequence"/>
</dbReference>
<dbReference type="Pfam" id="PF01381">
    <property type="entry name" value="HTH_3"/>
    <property type="match status" value="1"/>
</dbReference>
<dbReference type="InterPro" id="IPR001387">
    <property type="entry name" value="Cro/C1-type_HTH"/>
</dbReference>
<evidence type="ECO:0000256" key="1">
    <source>
        <dbReference type="SAM" id="MobiDB-lite"/>
    </source>
</evidence>
<feature type="compositionally biased region" description="Basic and acidic residues" evidence="1">
    <location>
        <begin position="114"/>
        <end position="123"/>
    </location>
</feature>
<reference evidence="3 4" key="1">
    <citation type="submission" date="2017-08" db="EMBL/GenBank/DDBJ databases">
        <authorList>
            <person name="de Groot N.N."/>
        </authorList>
    </citation>
    <scope>NUCLEOTIDE SEQUENCE [LARGE SCALE GENOMIC DNA]</scope>
    <source>
        <strain evidence="3 4">USBA 78</strain>
    </source>
</reference>
<dbReference type="CDD" id="cd00093">
    <property type="entry name" value="HTH_XRE"/>
    <property type="match status" value="1"/>
</dbReference>
<evidence type="ECO:0000313" key="4">
    <source>
        <dbReference type="Proteomes" id="UP000219068"/>
    </source>
</evidence>
<sequence>MRSKTKITKSGVVHPRIDQAFKKLGEDISYARRARRMSVEEFSDRVGISRATLYRLEKGDPGISVATLAMALHVLGRLTALKDIVDVASDHIGLMQMKDEVPRRINRKGSGKGRGADKREHVQSESSGSLEYQGF</sequence>
<dbReference type="GO" id="GO:0003677">
    <property type="term" value="F:DNA binding"/>
    <property type="evidence" value="ECO:0007669"/>
    <property type="project" value="InterPro"/>
</dbReference>
<dbReference type="AlphaFoldDB" id="A0A285TXU0"/>
<dbReference type="SMART" id="SM00530">
    <property type="entry name" value="HTH_XRE"/>
    <property type="match status" value="1"/>
</dbReference>
<dbReference type="Gene3D" id="1.10.260.40">
    <property type="entry name" value="lambda repressor-like DNA-binding domains"/>
    <property type="match status" value="1"/>
</dbReference>
<feature type="domain" description="HTH cro/C1-type" evidence="2">
    <location>
        <begin position="28"/>
        <end position="81"/>
    </location>
</feature>
<gene>
    <name evidence="3" type="ORF">SAMN05428964_10992</name>
</gene>
<name>A0A285TXU0_9PROT</name>
<dbReference type="SUPFAM" id="SSF47413">
    <property type="entry name" value="lambda repressor-like DNA-binding domains"/>
    <property type="match status" value="1"/>
</dbReference>
<dbReference type="EMBL" id="OBMM01000009">
    <property type="protein sequence ID" value="SOC30541.1"/>
    <property type="molecule type" value="Genomic_DNA"/>
</dbReference>